<keyword evidence="10 22" id="KW-0645">Protease</keyword>
<accession>A0AA88IN70</accession>
<dbReference type="InterPro" id="IPR000169">
    <property type="entry name" value="Pept_cys_AS"/>
</dbReference>
<evidence type="ECO:0000256" key="6">
    <source>
        <dbReference type="ARBA" id="ARBA00012481"/>
    </source>
</evidence>
<keyword evidence="8" id="KW-1003">Cell membrane</keyword>
<dbReference type="SUPFAM" id="SSF54001">
    <property type="entry name" value="Cysteine proteinases"/>
    <property type="match status" value="1"/>
</dbReference>
<dbReference type="Gene3D" id="3.90.70.10">
    <property type="entry name" value="Cysteine proteinases"/>
    <property type="match status" value="1"/>
</dbReference>
<name>A0AA88IN70_CHASR</name>
<reference evidence="26" key="1">
    <citation type="submission" date="2023-07" db="EMBL/GenBank/DDBJ databases">
        <title>Chromosome-level Genome Assembly of Striped Snakehead (Channa striata).</title>
        <authorList>
            <person name="Liu H."/>
        </authorList>
    </citation>
    <scope>NUCLEOTIDE SEQUENCE</scope>
    <source>
        <strain evidence="26">Gz</strain>
        <tissue evidence="26">Muscle</tissue>
    </source>
</reference>
<evidence type="ECO:0000256" key="21">
    <source>
        <dbReference type="PIRSR" id="PIRSR622684-1"/>
    </source>
</evidence>
<comment type="cofactor">
    <cofactor evidence="2">
        <name>Ca(2+)</name>
        <dbReference type="ChEBI" id="CHEBI:29108"/>
    </cofactor>
</comment>
<evidence type="ECO:0000256" key="15">
    <source>
        <dbReference type="ARBA" id="ARBA00022837"/>
    </source>
</evidence>
<dbReference type="PROSITE" id="PS50222">
    <property type="entry name" value="EF_HAND_2"/>
    <property type="match status" value="1"/>
</dbReference>
<feature type="domain" description="EF-hand" evidence="25">
    <location>
        <begin position="596"/>
        <end position="631"/>
    </location>
</feature>
<dbReference type="EC" id="3.4.22.53" evidence="6"/>
<dbReference type="PROSITE" id="PS00139">
    <property type="entry name" value="THIOL_PROTEASE_CYS"/>
    <property type="match status" value="1"/>
</dbReference>
<dbReference type="GO" id="GO:0004198">
    <property type="term" value="F:calcium-dependent cysteine-type endopeptidase activity"/>
    <property type="evidence" value="ECO:0007669"/>
    <property type="project" value="UniProtKB-EC"/>
</dbReference>
<keyword evidence="13 22" id="KW-0378">Hydrolase</keyword>
<sequence length="724" mass="81989">MDLGLGLSQTFLDPSLQDQDSEPCQASRPPLQHRREKNQGVGSNSQAVKYLNQDYEVLRQGCFKTGQLFQDEAFPALPSSLGFNELGPASYKTRGVTWKRPTELTSDPEFILSGATRTDICQGALGDCWLLAAIASLTLNEEVLTRVVPHGQSFKRGEYAGIFHFQFWQFGEWVDVVIDDRLPVKDGELMFVHSAEGREFWSALLEKAYAKLNGCYEALSGGSTTEGFEDFTGGIAEVHELRQPSPHLFHIIQKALDRGSLMGCSIDITSSAESEAITSQKLVKGHAYSVTGVAEVDYRGNKEKLIRIRNPWGQVEWTGAWSDNSLQWKYVNDGDRQRLSHRSEDGEFWMSFSDFLRQYSRVEICNLTPDALTDDSLSKWALSKFDGSWRRGSTAGGCRNYPNTFWTNPQFVIKLDEEDDDPDDGQAGCSFVVGMIQKNRRCLRKMGEDMHTIGFAIYEVPQEQRGQRNIHLNKNFFLRNASAARSETFINLREVCSRFCLPPGEYLIVPSTFEPQKDGDFCVRVFSEKQADFQEMDNPIECRVKKMEITEEDVDDRFRNLFSQLAGKDCEICAFELQKILNKVVTKRSDIKTDGFSISTCRNMVNMLDKDGSGKLGLVEFKVLWTKIDNYLSVYRQKDVDNSGTMSSTEMRTAVEEAGFSLNNPLHQILVARYSEPDLTIDFDNFVSCLVRLETMFDAFNTLDKDKSGTIELNLSEWLNVSLV</sequence>
<dbReference type="PANTHER" id="PTHR10183:SF268">
    <property type="entry name" value="CALPAIN-2 CATALYTIC SUBUNIT"/>
    <property type="match status" value="1"/>
</dbReference>
<evidence type="ECO:0000256" key="20">
    <source>
        <dbReference type="ARBA" id="ARBA00032544"/>
    </source>
</evidence>
<evidence type="ECO:0000259" key="25">
    <source>
        <dbReference type="PROSITE" id="PS50222"/>
    </source>
</evidence>
<dbReference type="FunFam" id="2.60.120.380:FF:000001">
    <property type="entry name" value="Calpain-1 catalytic subunit"/>
    <property type="match status" value="1"/>
</dbReference>
<evidence type="ECO:0000256" key="13">
    <source>
        <dbReference type="ARBA" id="ARBA00022801"/>
    </source>
</evidence>
<evidence type="ECO:0000256" key="10">
    <source>
        <dbReference type="ARBA" id="ARBA00022670"/>
    </source>
</evidence>
<keyword evidence="27" id="KW-1185">Reference proteome</keyword>
<evidence type="ECO:0000313" key="26">
    <source>
        <dbReference type="EMBL" id="KAK2817645.1"/>
    </source>
</evidence>
<dbReference type="FunFam" id="1.10.238.10:FF:000099">
    <property type="entry name" value="calpain-2 catalytic subunit"/>
    <property type="match status" value="1"/>
</dbReference>
<comment type="similarity">
    <text evidence="5">Belongs to the peptidase C2 family.</text>
</comment>
<dbReference type="PRINTS" id="PR00704">
    <property type="entry name" value="CALPAIN"/>
</dbReference>
<keyword evidence="16" id="KW-0472">Membrane</keyword>
<evidence type="ECO:0000256" key="4">
    <source>
        <dbReference type="ARBA" id="ARBA00004496"/>
    </source>
</evidence>
<dbReference type="InterPro" id="IPR036213">
    <property type="entry name" value="Calpain_III_sf"/>
</dbReference>
<dbReference type="GO" id="GO:0005886">
    <property type="term" value="C:plasma membrane"/>
    <property type="evidence" value="ECO:0007669"/>
    <property type="project" value="UniProtKB-SubCell"/>
</dbReference>
<dbReference type="Pfam" id="PF00648">
    <property type="entry name" value="Peptidase_C2"/>
    <property type="match status" value="1"/>
</dbReference>
<evidence type="ECO:0000256" key="1">
    <source>
        <dbReference type="ARBA" id="ARBA00001223"/>
    </source>
</evidence>
<dbReference type="InterPro" id="IPR011992">
    <property type="entry name" value="EF-hand-dom_pair"/>
</dbReference>
<dbReference type="CDD" id="cd00214">
    <property type="entry name" value="Calpain_III"/>
    <property type="match status" value="1"/>
</dbReference>
<evidence type="ECO:0000256" key="2">
    <source>
        <dbReference type="ARBA" id="ARBA00001913"/>
    </source>
</evidence>
<organism evidence="26 27">
    <name type="scientific">Channa striata</name>
    <name type="common">Snakehead murrel</name>
    <name type="synonym">Ophicephalus striatus</name>
    <dbReference type="NCBI Taxonomy" id="64152"/>
    <lineage>
        <taxon>Eukaryota</taxon>
        <taxon>Metazoa</taxon>
        <taxon>Chordata</taxon>
        <taxon>Craniata</taxon>
        <taxon>Vertebrata</taxon>
        <taxon>Euteleostomi</taxon>
        <taxon>Actinopterygii</taxon>
        <taxon>Neopterygii</taxon>
        <taxon>Teleostei</taxon>
        <taxon>Neoteleostei</taxon>
        <taxon>Acanthomorphata</taxon>
        <taxon>Anabantaria</taxon>
        <taxon>Anabantiformes</taxon>
        <taxon>Channoidei</taxon>
        <taxon>Channidae</taxon>
        <taxon>Channa</taxon>
    </lineage>
</organism>
<dbReference type="InterPro" id="IPR022683">
    <property type="entry name" value="Calpain_III"/>
</dbReference>
<comment type="subcellular location">
    <subcellularLocation>
        <location evidence="3">Cell membrane</location>
    </subcellularLocation>
    <subcellularLocation>
        <location evidence="4">Cytoplasm</location>
    </subcellularLocation>
</comment>
<dbReference type="AlphaFoldDB" id="A0AA88IN70"/>
<keyword evidence="14 22" id="KW-0788">Thiol protease</keyword>
<dbReference type="CDD" id="cd16189">
    <property type="entry name" value="EFh_PEF_CAPN1_like"/>
    <property type="match status" value="1"/>
</dbReference>
<dbReference type="InterPro" id="IPR001300">
    <property type="entry name" value="Peptidase_C2_calpain_cat"/>
</dbReference>
<keyword evidence="9" id="KW-0963">Cytoplasm</keyword>
<dbReference type="PANTHER" id="PTHR10183">
    <property type="entry name" value="CALPAIN"/>
    <property type="match status" value="1"/>
</dbReference>
<dbReference type="Proteomes" id="UP001187415">
    <property type="component" value="Unassembled WGS sequence"/>
</dbReference>
<evidence type="ECO:0000256" key="14">
    <source>
        <dbReference type="ARBA" id="ARBA00022807"/>
    </source>
</evidence>
<dbReference type="InterPro" id="IPR022684">
    <property type="entry name" value="Calpain_cysteine_protease"/>
</dbReference>
<dbReference type="CDD" id="cd00044">
    <property type="entry name" value="CysPc"/>
    <property type="match status" value="1"/>
</dbReference>
<evidence type="ECO:0000256" key="19">
    <source>
        <dbReference type="ARBA" id="ARBA00032449"/>
    </source>
</evidence>
<dbReference type="SMART" id="SM00720">
    <property type="entry name" value="calpain_III"/>
    <property type="match status" value="1"/>
</dbReference>
<evidence type="ECO:0000256" key="5">
    <source>
        <dbReference type="ARBA" id="ARBA00007623"/>
    </source>
</evidence>
<dbReference type="EMBL" id="JAUPFM010000021">
    <property type="protein sequence ID" value="KAK2817645.1"/>
    <property type="molecule type" value="Genomic_DNA"/>
</dbReference>
<dbReference type="Pfam" id="PF01067">
    <property type="entry name" value="Calpain_III"/>
    <property type="match status" value="1"/>
</dbReference>
<keyword evidence="12" id="KW-0677">Repeat</keyword>
<dbReference type="InterPro" id="IPR002048">
    <property type="entry name" value="EF_hand_dom"/>
</dbReference>
<feature type="active site" evidence="21 22">
    <location>
        <position position="310"/>
    </location>
</feature>
<dbReference type="SUPFAM" id="SSF47473">
    <property type="entry name" value="EF-hand"/>
    <property type="match status" value="1"/>
</dbReference>
<dbReference type="SUPFAM" id="SSF49758">
    <property type="entry name" value="Calpain large subunit, middle domain (domain III)"/>
    <property type="match status" value="1"/>
</dbReference>
<feature type="domain" description="Calpain catalytic" evidence="24">
    <location>
        <begin position="68"/>
        <end position="368"/>
    </location>
</feature>
<dbReference type="PROSITE" id="PS50203">
    <property type="entry name" value="CALPAIN_CAT"/>
    <property type="match status" value="1"/>
</dbReference>
<dbReference type="SMART" id="SM00230">
    <property type="entry name" value="CysPc"/>
    <property type="match status" value="1"/>
</dbReference>
<evidence type="ECO:0000256" key="17">
    <source>
        <dbReference type="ARBA" id="ARBA00030109"/>
    </source>
</evidence>
<evidence type="ECO:0000256" key="9">
    <source>
        <dbReference type="ARBA" id="ARBA00022490"/>
    </source>
</evidence>
<dbReference type="Gene3D" id="2.60.120.380">
    <property type="match status" value="1"/>
</dbReference>
<dbReference type="Pfam" id="PF13833">
    <property type="entry name" value="EF-hand_8"/>
    <property type="match status" value="1"/>
</dbReference>
<dbReference type="GO" id="GO:0005509">
    <property type="term" value="F:calcium ion binding"/>
    <property type="evidence" value="ECO:0007669"/>
    <property type="project" value="InterPro"/>
</dbReference>
<dbReference type="FunFam" id="3.90.70.10:FF:000001">
    <property type="entry name" value="Calpain-1 catalytic subunit"/>
    <property type="match status" value="1"/>
</dbReference>
<dbReference type="GO" id="GO:0006508">
    <property type="term" value="P:proteolysis"/>
    <property type="evidence" value="ECO:0007669"/>
    <property type="project" value="UniProtKB-KW"/>
</dbReference>
<evidence type="ECO:0000313" key="27">
    <source>
        <dbReference type="Proteomes" id="UP001187415"/>
    </source>
</evidence>
<comment type="caution">
    <text evidence="26">The sequence shown here is derived from an EMBL/GenBank/DDBJ whole genome shotgun (WGS) entry which is preliminary data.</text>
</comment>
<evidence type="ECO:0000259" key="24">
    <source>
        <dbReference type="PROSITE" id="PS50203"/>
    </source>
</evidence>
<dbReference type="Gene3D" id="1.10.238.10">
    <property type="entry name" value="EF-hand"/>
    <property type="match status" value="1"/>
</dbReference>
<evidence type="ECO:0000256" key="23">
    <source>
        <dbReference type="SAM" id="MobiDB-lite"/>
    </source>
</evidence>
<dbReference type="PROSITE" id="PS00018">
    <property type="entry name" value="EF_HAND_1"/>
    <property type="match status" value="2"/>
</dbReference>
<evidence type="ECO:0000256" key="16">
    <source>
        <dbReference type="ARBA" id="ARBA00023136"/>
    </source>
</evidence>
<evidence type="ECO:0000256" key="18">
    <source>
        <dbReference type="ARBA" id="ARBA00031308"/>
    </source>
</evidence>
<protein>
    <recommendedName>
        <fullName evidence="7">Calpain-2 catalytic subunit</fullName>
        <ecNumber evidence="6">3.4.22.53</ecNumber>
    </recommendedName>
    <alternativeName>
        <fullName evidence="18">Calcium-activated neutral proteinase 2</fullName>
    </alternativeName>
    <alternativeName>
        <fullName evidence="19">Calpain M-type</fullName>
    </alternativeName>
    <alternativeName>
        <fullName evidence="20">Calpain-2 large subunit</fullName>
    </alternativeName>
    <alternativeName>
        <fullName evidence="17">Millimolar-calpain</fullName>
    </alternativeName>
</protein>
<proteinExistence type="inferred from homology"/>
<evidence type="ECO:0000256" key="11">
    <source>
        <dbReference type="ARBA" id="ARBA00022723"/>
    </source>
</evidence>
<feature type="active site" evidence="21 22">
    <location>
        <position position="286"/>
    </location>
</feature>
<gene>
    <name evidence="26" type="ORF">Q5P01_025836</name>
</gene>
<dbReference type="InterPro" id="IPR038765">
    <property type="entry name" value="Papain-like_cys_pep_sf"/>
</dbReference>
<dbReference type="InterPro" id="IPR018247">
    <property type="entry name" value="EF_Hand_1_Ca_BS"/>
</dbReference>
<dbReference type="InterPro" id="IPR022682">
    <property type="entry name" value="Calpain_domain_III"/>
</dbReference>
<feature type="compositionally biased region" description="Polar residues" evidence="23">
    <location>
        <begin position="12"/>
        <end position="24"/>
    </location>
</feature>
<evidence type="ECO:0000256" key="3">
    <source>
        <dbReference type="ARBA" id="ARBA00004236"/>
    </source>
</evidence>
<dbReference type="GO" id="GO:0005737">
    <property type="term" value="C:cytoplasm"/>
    <property type="evidence" value="ECO:0007669"/>
    <property type="project" value="UniProtKB-SubCell"/>
</dbReference>
<evidence type="ECO:0000256" key="8">
    <source>
        <dbReference type="ARBA" id="ARBA00022475"/>
    </source>
</evidence>
<evidence type="ECO:0000256" key="12">
    <source>
        <dbReference type="ARBA" id="ARBA00022737"/>
    </source>
</evidence>
<dbReference type="InterPro" id="IPR033883">
    <property type="entry name" value="C2_III"/>
</dbReference>
<keyword evidence="11" id="KW-0479">Metal-binding</keyword>
<evidence type="ECO:0000256" key="22">
    <source>
        <dbReference type="PROSITE-ProRule" id="PRU00239"/>
    </source>
</evidence>
<feature type="active site" evidence="21 22">
    <location>
        <position position="128"/>
    </location>
</feature>
<comment type="catalytic activity">
    <reaction evidence="1">
        <text>Broad endopeptidase specificity.</text>
        <dbReference type="EC" id="3.4.22.53"/>
    </reaction>
</comment>
<evidence type="ECO:0000256" key="7">
    <source>
        <dbReference type="ARBA" id="ARBA00014052"/>
    </source>
</evidence>
<feature type="region of interest" description="Disordered" evidence="23">
    <location>
        <begin position="12"/>
        <end position="43"/>
    </location>
</feature>
<keyword evidence="15" id="KW-0106">Calcium</keyword>